<comment type="caution">
    <text evidence="2">The sequence shown here is derived from an EMBL/GenBank/DDBJ whole genome shotgun (WGS) entry which is preliminary data.</text>
</comment>
<feature type="signal peptide" evidence="1">
    <location>
        <begin position="1"/>
        <end position="23"/>
    </location>
</feature>
<evidence type="ECO:0000313" key="2">
    <source>
        <dbReference type="EMBL" id="NKI89674.1"/>
    </source>
</evidence>
<dbReference type="EMBL" id="JAAVTK010000006">
    <property type="protein sequence ID" value="NKI89674.1"/>
    <property type="molecule type" value="Genomic_DNA"/>
</dbReference>
<dbReference type="PROSITE" id="PS51257">
    <property type="entry name" value="PROKAR_LIPOPROTEIN"/>
    <property type="match status" value="1"/>
</dbReference>
<keyword evidence="3" id="KW-1185">Reference proteome</keyword>
<keyword evidence="1" id="KW-0732">Signal</keyword>
<name>A0ABX1HHE1_9BACT</name>
<accession>A0ABX1HHE1</accession>
<reference evidence="2 3" key="1">
    <citation type="submission" date="2020-03" db="EMBL/GenBank/DDBJ databases">
        <title>Genomic Encyclopedia of Type Strains, Phase IV (KMG-V): Genome sequencing to study the core and pangenomes of soil and plant-associated prokaryotes.</title>
        <authorList>
            <person name="Whitman W."/>
        </authorList>
    </citation>
    <scope>NUCLEOTIDE SEQUENCE [LARGE SCALE GENOMIC DNA]</scope>
    <source>
        <strain evidence="2 3">1B</strain>
    </source>
</reference>
<gene>
    <name evidence="2" type="ORF">HBN54_002273</name>
</gene>
<feature type="chain" id="PRO_5046836142" description="YkuD domain-containing protein" evidence="1">
    <location>
        <begin position="24"/>
        <end position="241"/>
    </location>
</feature>
<proteinExistence type="predicted"/>
<dbReference type="RefSeq" id="WP_168673305.1">
    <property type="nucleotide sequence ID" value="NZ_JAAVTK010000006.1"/>
</dbReference>
<evidence type="ECO:0000256" key="1">
    <source>
        <dbReference type="SAM" id="SignalP"/>
    </source>
</evidence>
<evidence type="ECO:0000313" key="3">
    <source>
        <dbReference type="Proteomes" id="UP000717634"/>
    </source>
</evidence>
<organism evidence="2 3">
    <name type="scientific">Hymenobacter artigasi</name>
    <dbReference type="NCBI Taxonomy" id="2719616"/>
    <lineage>
        <taxon>Bacteria</taxon>
        <taxon>Pseudomonadati</taxon>
        <taxon>Bacteroidota</taxon>
        <taxon>Cytophagia</taxon>
        <taxon>Cytophagales</taxon>
        <taxon>Hymenobacteraceae</taxon>
        <taxon>Hymenobacter</taxon>
    </lineage>
</organism>
<dbReference type="Proteomes" id="UP000717634">
    <property type="component" value="Unassembled WGS sequence"/>
</dbReference>
<sequence length="241" mass="27068">MKTLSALRTVLLSSALLSSSACKKTGPEIEGLSFVDGVPYYHFTNNDRLWLGIKSGDEWKMENTRGYQRVYRTSVIIHDIQKALYNNSVGTYITPTKPEAYQDVMYIRLARTDSVAGFSELRFYREAAHRTGYPAGGFDPDKSEFYAQGEWADFVGNSDRYASTYYCRGLSMPHGTALNGPFQQLTVYGRTYGEVVPFIGNSRGAACSPVPSSYMQELYYDRQAGLVRMVSLAGEVWERVP</sequence>
<protein>
    <recommendedName>
        <fullName evidence="4">YkuD domain-containing protein</fullName>
    </recommendedName>
</protein>
<evidence type="ECO:0008006" key="4">
    <source>
        <dbReference type="Google" id="ProtNLM"/>
    </source>
</evidence>